<sequence length="283" mass="30530">MKIGAHVSAGGGLSKAIENAKKIGAECIQIFGASPRQWQAELPSDEETKKFKKLRKESGIGPVFLHSAYLVNLASPNSFIRKNSVENLGKHLLIAEKIGAEGLIFHVGSGKEAPREQAVSFIVSGMKEVLKKVPGKTQLILENDAGGGGKVGGIKEMGEIVKKVGSVRVKVCYDTAHGLEAGLVDKYTPEKVKKLFNEWDKAVGIENIAVIHANDSKTLAGSHHDRHENIGEGEIGVEGFCALVAEKRLKDLPWILEVPGFRGEGSDKENIEILRGIAKRVKS</sequence>
<dbReference type="AlphaFoldDB" id="A0A1G2CT79"/>
<organism evidence="9 10">
    <name type="scientific">Candidatus Liptonbacteria bacterium RIFOXYD1_FULL_36_11</name>
    <dbReference type="NCBI Taxonomy" id="1798656"/>
    <lineage>
        <taxon>Bacteria</taxon>
        <taxon>Candidatus Liptoniibacteriota</taxon>
    </lineage>
</organism>
<dbReference type="InterPro" id="IPR013022">
    <property type="entry name" value="Xyl_isomerase-like_TIM-brl"/>
</dbReference>
<dbReference type="PROSITE" id="PS51432">
    <property type="entry name" value="AP_NUCLEASE_F2_4"/>
    <property type="match status" value="1"/>
</dbReference>
<keyword evidence="6 7" id="KW-0234">DNA repair</keyword>
<comment type="similarity">
    <text evidence="1 7">Belongs to the AP endonuclease 2 family.</text>
</comment>
<proteinExistence type="inferred from homology"/>
<feature type="binding site" evidence="7">
    <location>
        <position position="142"/>
    </location>
    <ligand>
        <name>Zn(2+)</name>
        <dbReference type="ChEBI" id="CHEBI:29105"/>
        <label>1</label>
    </ligand>
</feature>
<dbReference type="HAMAP" id="MF_00152">
    <property type="entry name" value="Nfo"/>
    <property type="match status" value="1"/>
</dbReference>
<dbReference type="InterPro" id="IPR036237">
    <property type="entry name" value="Xyl_isomerase-like_sf"/>
</dbReference>
<dbReference type="Gene3D" id="3.20.20.150">
    <property type="entry name" value="Divalent-metal-dependent TIM barrel enzymes"/>
    <property type="match status" value="1"/>
</dbReference>
<evidence type="ECO:0000256" key="3">
    <source>
        <dbReference type="ARBA" id="ARBA00022763"/>
    </source>
</evidence>
<dbReference type="GO" id="GO:0003906">
    <property type="term" value="F:DNA-(apurinic or apyrimidinic site) endonuclease activity"/>
    <property type="evidence" value="ECO:0007669"/>
    <property type="project" value="TreeGrafter"/>
</dbReference>
<dbReference type="EC" id="3.1.21.2" evidence="7"/>
<keyword evidence="7" id="KW-0255">Endonuclease</keyword>
<evidence type="ECO:0000256" key="5">
    <source>
        <dbReference type="ARBA" id="ARBA00022833"/>
    </source>
</evidence>
<gene>
    <name evidence="7" type="primary">nfo</name>
    <name evidence="9" type="ORF">A2604_01600</name>
</gene>
<comment type="function">
    <text evidence="7">Endonuclease IV plays a role in DNA repair. It cleaves phosphodiester bonds at apurinic or apyrimidinic (AP) sites, generating a 3'-hydroxyl group and a 5'-terminal sugar phosphate.</text>
</comment>
<dbReference type="NCBIfam" id="TIGR00587">
    <property type="entry name" value="nfo"/>
    <property type="match status" value="1"/>
</dbReference>
<evidence type="ECO:0000313" key="10">
    <source>
        <dbReference type="Proteomes" id="UP000177587"/>
    </source>
</evidence>
<keyword evidence="2 7" id="KW-0479">Metal-binding</keyword>
<feature type="binding site" evidence="7">
    <location>
        <position position="174"/>
    </location>
    <ligand>
        <name>Zn(2+)</name>
        <dbReference type="ChEBI" id="CHEBI:29105"/>
        <label>2</label>
    </ligand>
</feature>
<evidence type="ECO:0000256" key="1">
    <source>
        <dbReference type="ARBA" id="ARBA00005340"/>
    </source>
</evidence>
<dbReference type="PANTHER" id="PTHR21445">
    <property type="entry name" value="ENDONUCLEASE IV ENDODEOXYRIBONUCLEASE IV"/>
    <property type="match status" value="1"/>
</dbReference>
<keyword evidence="3 7" id="KW-0227">DNA damage</keyword>
<feature type="binding site" evidence="7">
    <location>
        <position position="66"/>
    </location>
    <ligand>
        <name>Zn(2+)</name>
        <dbReference type="ChEBI" id="CHEBI:29105"/>
        <label>1</label>
    </ligand>
</feature>
<feature type="binding site" evidence="7">
    <location>
        <position position="142"/>
    </location>
    <ligand>
        <name>Zn(2+)</name>
        <dbReference type="ChEBI" id="CHEBI:29105"/>
        <label>2</label>
    </ligand>
</feature>
<dbReference type="InterPro" id="IPR018246">
    <property type="entry name" value="AP_endonuc_F2_Zn_BS"/>
</dbReference>
<keyword evidence="4 7" id="KW-0378">Hydrolase</keyword>
<name>A0A1G2CT79_9BACT</name>
<dbReference type="CDD" id="cd00019">
    <property type="entry name" value="AP2Ec"/>
    <property type="match status" value="1"/>
</dbReference>
<dbReference type="GO" id="GO:0003677">
    <property type="term" value="F:DNA binding"/>
    <property type="evidence" value="ECO:0007669"/>
    <property type="project" value="InterPro"/>
</dbReference>
<feature type="binding site" evidence="7">
    <location>
        <position position="106"/>
    </location>
    <ligand>
        <name>Zn(2+)</name>
        <dbReference type="ChEBI" id="CHEBI:29105"/>
        <label>1</label>
    </ligand>
</feature>
<dbReference type="FunFam" id="3.20.20.150:FF:000001">
    <property type="entry name" value="Probable endonuclease 4"/>
    <property type="match status" value="1"/>
</dbReference>
<dbReference type="SUPFAM" id="SSF51658">
    <property type="entry name" value="Xylose isomerase-like"/>
    <property type="match status" value="1"/>
</dbReference>
<dbReference type="GO" id="GO:0008270">
    <property type="term" value="F:zinc ion binding"/>
    <property type="evidence" value="ECO:0007669"/>
    <property type="project" value="UniProtKB-UniRule"/>
</dbReference>
<protein>
    <recommendedName>
        <fullName evidence="7">Probable endonuclease 4</fullName>
        <ecNumber evidence="7">3.1.21.2</ecNumber>
    </recommendedName>
    <alternativeName>
        <fullName evidence="7">Endodeoxyribonuclease IV</fullName>
    </alternativeName>
    <alternativeName>
        <fullName evidence="7">Endonuclease IV</fullName>
    </alternativeName>
</protein>
<dbReference type="GO" id="GO:0006284">
    <property type="term" value="P:base-excision repair"/>
    <property type="evidence" value="ECO:0007669"/>
    <property type="project" value="TreeGrafter"/>
</dbReference>
<feature type="domain" description="Xylose isomerase-like TIM barrel" evidence="8">
    <location>
        <begin position="17"/>
        <end position="274"/>
    </location>
</feature>
<feature type="binding site" evidence="7">
    <location>
        <position position="225"/>
    </location>
    <ligand>
        <name>Zn(2+)</name>
        <dbReference type="ChEBI" id="CHEBI:29105"/>
        <label>3</label>
    </ligand>
</feature>
<reference evidence="9 10" key="1">
    <citation type="journal article" date="2016" name="Nat. Commun.">
        <title>Thousands of microbial genomes shed light on interconnected biogeochemical processes in an aquifer system.</title>
        <authorList>
            <person name="Anantharaman K."/>
            <person name="Brown C.T."/>
            <person name="Hug L.A."/>
            <person name="Sharon I."/>
            <person name="Castelle C.J."/>
            <person name="Probst A.J."/>
            <person name="Thomas B.C."/>
            <person name="Singh A."/>
            <person name="Wilkins M.J."/>
            <person name="Karaoz U."/>
            <person name="Brodie E.L."/>
            <person name="Williams K.H."/>
            <person name="Hubbard S.S."/>
            <person name="Banfield J.F."/>
        </authorList>
    </citation>
    <scope>NUCLEOTIDE SEQUENCE [LARGE SCALE GENOMIC DNA]</scope>
</reference>
<evidence type="ECO:0000313" key="9">
    <source>
        <dbReference type="EMBL" id="OGZ04586.1"/>
    </source>
</evidence>
<dbReference type="PROSITE" id="PS00731">
    <property type="entry name" value="AP_NUCLEASE_F2_3"/>
    <property type="match status" value="1"/>
</dbReference>
<evidence type="ECO:0000259" key="8">
    <source>
        <dbReference type="Pfam" id="PF01261"/>
    </source>
</evidence>
<dbReference type="Pfam" id="PF01261">
    <property type="entry name" value="AP_endonuc_2"/>
    <property type="match status" value="1"/>
</dbReference>
<dbReference type="PANTHER" id="PTHR21445:SF0">
    <property type="entry name" value="APURINIC-APYRIMIDINIC ENDONUCLEASE"/>
    <property type="match status" value="1"/>
</dbReference>
<accession>A0A1G2CT79</accession>
<dbReference type="Proteomes" id="UP000177587">
    <property type="component" value="Unassembled WGS sequence"/>
</dbReference>
<feature type="binding site" evidence="7">
    <location>
        <position position="177"/>
    </location>
    <ligand>
        <name>Zn(2+)</name>
        <dbReference type="ChEBI" id="CHEBI:29105"/>
        <label>3</label>
    </ligand>
</feature>
<keyword evidence="7" id="KW-0540">Nuclease</keyword>
<dbReference type="GO" id="GO:0008081">
    <property type="term" value="F:phosphoric diester hydrolase activity"/>
    <property type="evidence" value="ECO:0007669"/>
    <property type="project" value="TreeGrafter"/>
</dbReference>
<evidence type="ECO:0000256" key="6">
    <source>
        <dbReference type="ARBA" id="ARBA00023204"/>
    </source>
</evidence>
<feature type="binding site" evidence="7">
    <location>
        <position position="212"/>
    </location>
    <ligand>
        <name>Zn(2+)</name>
        <dbReference type="ChEBI" id="CHEBI:29105"/>
        <label>2</label>
    </ligand>
</feature>
<dbReference type="InterPro" id="IPR001719">
    <property type="entry name" value="AP_endonuc_2"/>
</dbReference>
<feature type="binding site" evidence="7">
    <location>
        <position position="257"/>
    </location>
    <ligand>
        <name>Zn(2+)</name>
        <dbReference type="ChEBI" id="CHEBI:29105"/>
        <label>2</label>
    </ligand>
</feature>
<evidence type="ECO:0000256" key="7">
    <source>
        <dbReference type="HAMAP-Rule" id="MF_00152"/>
    </source>
</evidence>
<dbReference type="EMBL" id="MHLG01000002">
    <property type="protein sequence ID" value="OGZ04586.1"/>
    <property type="molecule type" value="Genomic_DNA"/>
</dbReference>
<evidence type="ECO:0000256" key="4">
    <source>
        <dbReference type="ARBA" id="ARBA00022801"/>
    </source>
</evidence>
<dbReference type="GO" id="GO:0008833">
    <property type="term" value="F:deoxyribonuclease IV (phage-T4-induced) activity"/>
    <property type="evidence" value="ECO:0007669"/>
    <property type="project" value="UniProtKB-UniRule"/>
</dbReference>
<dbReference type="SMART" id="SM00518">
    <property type="entry name" value="AP2Ec"/>
    <property type="match status" value="1"/>
</dbReference>
<feature type="binding site" evidence="7">
    <location>
        <position position="227"/>
    </location>
    <ligand>
        <name>Zn(2+)</name>
        <dbReference type="ChEBI" id="CHEBI:29105"/>
        <label>3</label>
    </ligand>
</feature>
<keyword evidence="5 7" id="KW-0862">Zinc</keyword>
<evidence type="ECO:0000256" key="2">
    <source>
        <dbReference type="ARBA" id="ARBA00022723"/>
    </source>
</evidence>
<comment type="catalytic activity">
    <reaction evidence="7">
        <text>Endonucleolytic cleavage to 5'-phosphooligonucleotide end-products.</text>
        <dbReference type="EC" id="3.1.21.2"/>
    </reaction>
</comment>
<comment type="caution">
    <text evidence="9">The sequence shown here is derived from an EMBL/GenBank/DDBJ whole genome shotgun (WGS) entry which is preliminary data.</text>
</comment>
<dbReference type="STRING" id="1798656.A2604_01600"/>
<comment type="cofactor">
    <cofactor evidence="7">
        <name>Zn(2+)</name>
        <dbReference type="ChEBI" id="CHEBI:29105"/>
    </cofactor>
    <text evidence="7">Binds 3 Zn(2+) ions.</text>
</comment>